<accession>A0AAU8FHU5</accession>
<dbReference type="AlphaFoldDB" id="A0AAU8FHU5"/>
<dbReference type="EMBL" id="CP159289">
    <property type="protein sequence ID" value="XCH24116.1"/>
    <property type="molecule type" value="Genomic_DNA"/>
</dbReference>
<sequence length="135" mass="15130">MNDKIFTQILSIVFSLFFWGCSNYKDLQSIPPETLPESVIKVMSDAYPDATDATFRAVEKDELYEVNYKLNGNPFYAALDTRKILSVYRMYGAVPDSMKRALPARSVQGGKRGPFQGACAPAECVPDVHCEIHLE</sequence>
<organism evidence="1">
    <name type="scientific">Dyadobacter sp. 676</name>
    <dbReference type="NCBI Taxonomy" id="3088362"/>
    <lineage>
        <taxon>Bacteria</taxon>
        <taxon>Pseudomonadati</taxon>
        <taxon>Bacteroidota</taxon>
        <taxon>Cytophagia</taxon>
        <taxon>Cytophagales</taxon>
        <taxon>Spirosomataceae</taxon>
        <taxon>Dyadobacter</taxon>
    </lineage>
</organism>
<proteinExistence type="predicted"/>
<dbReference type="RefSeq" id="WP_353719439.1">
    <property type="nucleotide sequence ID" value="NZ_CP159289.1"/>
</dbReference>
<protein>
    <submittedName>
        <fullName evidence="1">Uncharacterized protein</fullName>
    </submittedName>
</protein>
<reference evidence="1" key="1">
    <citation type="submission" date="2024-06" db="EMBL/GenBank/DDBJ databases">
        <title>Sequencing and assembly of the genome of Dyadobacter sp. strain 676, a symbiont of Cyamopsis tetragonoloba.</title>
        <authorList>
            <person name="Guro P."/>
            <person name="Sazanova A."/>
            <person name="Kuznetsova I."/>
            <person name="Belimov A."/>
            <person name="Safronova V."/>
        </authorList>
    </citation>
    <scope>NUCLEOTIDE SEQUENCE</scope>
    <source>
        <strain evidence="1">676</strain>
    </source>
</reference>
<evidence type="ECO:0000313" key="1">
    <source>
        <dbReference type="EMBL" id="XCH24116.1"/>
    </source>
</evidence>
<gene>
    <name evidence="1" type="ORF">ABV298_28020</name>
</gene>
<name>A0AAU8FHU5_9BACT</name>